<dbReference type="Proteomes" id="UP000325558">
    <property type="component" value="Unassembled WGS sequence"/>
</dbReference>
<dbReference type="EMBL" id="ML737131">
    <property type="protein sequence ID" value="KAE8343088.1"/>
    <property type="molecule type" value="Genomic_DNA"/>
</dbReference>
<dbReference type="AlphaFoldDB" id="A0A5N6YD08"/>
<gene>
    <name evidence="1" type="ORF">BDV24DRAFT_129664</name>
</gene>
<protein>
    <submittedName>
        <fullName evidence="1">Uncharacterized protein</fullName>
    </submittedName>
</protein>
<dbReference type="OrthoDB" id="10582349at2759"/>
<evidence type="ECO:0000313" key="1">
    <source>
        <dbReference type="EMBL" id="KAE8343088.1"/>
    </source>
</evidence>
<accession>A0A5N6YD08</accession>
<organism evidence="1">
    <name type="scientific">Aspergillus arachidicola</name>
    <dbReference type="NCBI Taxonomy" id="656916"/>
    <lineage>
        <taxon>Eukaryota</taxon>
        <taxon>Fungi</taxon>
        <taxon>Dikarya</taxon>
        <taxon>Ascomycota</taxon>
        <taxon>Pezizomycotina</taxon>
        <taxon>Eurotiomycetes</taxon>
        <taxon>Eurotiomycetidae</taxon>
        <taxon>Eurotiales</taxon>
        <taxon>Aspergillaceae</taxon>
        <taxon>Aspergillus</taxon>
        <taxon>Aspergillus subgen. Circumdati</taxon>
    </lineage>
</organism>
<sequence>MPGIKGTRYPAIRYERADNKALALPSSYFSARPSASPVFKQDQYRKLMLKDA</sequence>
<proteinExistence type="predicted"/>
<name>A0A5N6YD08_9EURO</name>
<reference evidence="1" key="1">
    <citation type="submission" date="2019-04" db="EMBL/GenBank/DDBJ databases">
        <title>Friends and foes A comparative genomics study of 23 Aspergillus species from section Flavi.</title>
        <authorList>
            <consortium name="DOE Joint Genome Institute"/>
            <person name="Kjaerbolling I."/>
            <person name="Vesth T."/>
            <person name="Frisvad J.C."/>
            <person name="Nybo J.L."/>
            <person name="Theobald S."/>
            <person name="Kildgaard S."/>
            <person name="Isbrandt T."/>
            <person name="Kuo A."/>
            <person name="Sato A."/>
            <person name="Lyhne E.K."/>
            <person name="Kogle M.E."/>
            <person name="Wiebenga A."/>
            <person name="Kun R.S."/>
            <person name="Lubbers R.J."/>
            <person name="Makela M.R."/>
            <person name="Barry K."/>
            <person name="Chovatia M."/>
            <person name="Clum A."/>
            <person name="Daum C."/>
            <person name="Haridas S."/>
            <person name="He G."/>
            <person name="LaButti K."/>
            <person name="Lipzen A."/>
            <person name="Mondo S."/>
            <person name="Riley R."/>
            <person name="Salamov A."/>
            <person name="Simmons B.A."/>
            <person name="Magnuson J.K."/>
            <person name="Henrissat B."/>
            <person name="Mortensen U.H."/>
            <person name="Larsen T.O."/>
            <person name="Devries R.P."/>
            <person name="Grigoriev I.V."/>
            <person name="Machida M."/>
            <person name="Baker S.E."/>
            <person name="Andersen M.R."/>
        </authorList>
    </citation>
    <scope>NUCLEOTIDE SEQUENCE</scope>
    <source>
        <strain evidence="1">CBS 117612</strain>
    </source>
</reference>